<sequence length="373" mass="41129">MGIPEKIKAIQDEIHKTQINKATEFHVGLLKAKIAKLKREQEQNIHGRTLHTGGENAGFDVRKAGDATVVLIGLPSVGKSTLLNRLTNAKSRVASYQFTTLTAIPGMMDYRGAKIQVLDLPGIIEGAAAGKGFGRRVISVARGADLVLLILDVFQPQHISLLKRELAEAGIKLDERPPDVVIEKTSTGGLSINCQVPIKMEERMVKEIARVYGIHNGRIIIREPGLTDDQLIDVLSENRVYIKSLVLLNKIDLVNQGFIKEVQSQIGNNFIPISADASVNIDAVKEAIYNKLDFIRIYMRPKGGETDYKEPMIMQNGSTVQDICNKIHRSMARNFKYGMVWGKSAKFAGQKVGLDHVMSDEDVLTIVKNPGAL</sequence>
<dbReference type="Pfam" id="PF02824">
    <property type="entry name" value="TGS"/>
    <property type="match status" value="1"/>
</dbReference>
<dbReference type="Gene3D" id="3.10.20.30">
    <property type="match status" value="1"/>
</dbReference>
<dbReference type="InterPro" id="IPR005225">
    <property type="entry name" value="Small_GTP-bd"/>
</dbReference>
<dbReference type="KEGG" id="nvn:NVIE_003670"/>
<evidence type="ECO:0000259" key="4">
    <source>
        <dbReference type="PROSITE" id="PS51880"/>
    </source>
</evidence>
<dbReference type="GeneID" id="74945628"/>
<feature type="domain" description="TGS" evidence="4">
    <location>
        <begin position="293"/>
        <end position="368"/>
    </location>
</feature>
<evidence type="ECO:0000256" key="2">
    <source>
        <dbReference type="ARBA" id="ARBA00023134"/>
    </source>
</evidence>
<evidence type="ECO:0000313" key="5">
    <source>
        <dbReference type="EMBL" id="AIC14558.1"/>
    </source>
</evidence>
<dbReference type="GO" id="GO:0005525">
    <property type="term" value="F:GTP binding"/>
    <property type="evidence" value="ECO:0007669"/>
    <property type="project" value="UniProtKB-KW"/>
</dbReference>
<organism evidence="5 6">
    <name type="scientific">Nitrososphaera viennensis EN76</name>
    <dbReference type="NCBI Taxonomy" id="926571"/>
    <lineage>
        <taxon>Archaea</taxon>
        <taxon>Nitrososphaerota</taxon>
        <taxon>Nitrososphaeria</taxon>
        <taxon>Nitrososphaerales</taxon>
        <taxon>Nitrososphaeraceae</taxon>
        <taxon>Nitrososphaera</taxon>
    </lineage>
</organism>
<dbReference type="NCBIfam" id="TIGR00231">
    <property type="entry name" value="small_GTP"/>
    <property type="match status" value="1"/>
</dbReference>
<dbReference type="CDD" id="cd01896">
    <property type="entry name" value="DRG"/>
    <property type="match status" value="1"/>
</dbReference>
<dbReference type="PROSITE" id="PS51710">
    <property type="entry name" value="G_OBG"/>
    <property type="match status" value="1"/>
</dbReference>
<evidence type="ECO:0000256" key="1">
    <source>
        <dbReference type="ARBA" id="ARBA00022741"/>
    </source>
</evidence>
<dbReference type="PRINTS" id="PR00326">
    <property type="entry name" value="GTP1OBG"/>
</dbReference>
<dbReference type="InterPro" id="IPR031167">
    <property type="entry name" value="G_OBG"/>
</dbReference>
<dbReference type="Proteomes" id="UP000027093">
    <property type="component" value="Chromosome"/>
</dbReference>
<dbReference type="OrthoDB" id="372125at2157"/>
<dbReference type="PROSITE" id="PS00905">
    <property type="entry name" value="GTP1_OBG"/>
    <property type="match status" value="1"/>
</dbReference>
<dbReference type="SUPFAM" id="SSF81271">
    <property type="entry name" value="TGS-like"/>
    <property type="match status" value="1"/>
</dbReference>
<keyword evidence="1" id="KW-0547">Nucleotide-binding</keyword>
<gene>
    <name evidence="5" type="ORF">NVIE_003670</name>
</gene>
<keyword evidence="2" id="KW-0342">GTP-binding</keyword>
<dbReference type="FunFam" id="3.10.20.30:FF:000003">
    <property type="entry name" value="Developmentally-regulated GTP-binding protein 1"/>
    <property type="match status" value="1"/>
</dbReference>
<dbReference type="Pfam" id="PF01926">
    <property type="entry name" value="MMR_HSR1"/>
    <property type="match status" value="1"/>
</dbReference>
<dbReference type="EMBL" id="CP007536">
    <property type="protein sequence ID" value="AIC14558.1"/>
    <property type="molecule type" value="Genomic_DNA"/>
</dbReference>
<dbReference type="RefSeq" id="WP_075053750.1">
    <property type="nucleotide sequence ID" value="NZ_CP007536.1"/>
</dbReference>
<dbReference type="AlphaFoldDB" id="A0A060HG36"/>
<dbReference type="InterPro" id="IPR004095">
    <property type="entry name" value="TGS"/>
</dbReference>
<dbReference type="InterPro" id="IPR012675">
    <property type="entry name" value="Beta-grasp_dom_sf"/>
</dbReference>
<feature type="domain" description="OBG-type G" evidence="3">
    <location>
        <begin position="67"/>
        <end position="293"/>
    </location>
</feature>
<dbReference type="InterPro" id="IPR012676">
    <property type="entry name" value="TGS-like"/>
</dbReference>
<keyword evidence="6" id="KW-1185">Reference proteome</keyword>
<dbReference type="InterPro" id="IPR006074">
    <property type="entry name" value="GTP1-OBG_CS"/>
</dbReference>
<name>A0A060HG36_9ARCH</name>
<dbReference type="HOGENOM" id="CLU_044997_0_0_2"/>
<evidence type="ECO:0000313" key="6">
    <source>
        <dbReference type="Proteomes" id="UP000027093"/>
    </source>
</evidence>
<dbReference type="InterPro" id="IPR045001">
    <property type="entry name" value="DRG"/>
</dbReference>
<dbReference type="SUPFAM" id="SSF52540">
    <property type="entry name" value="P-loop containing nucleoside triphosphate hydrolases"/>
    <property type="match status" value="1"/>
</dbReference>
<dbReference type="InterPro" id="IPR027417">
    <property type="entry name" value="P-loop_NTPase"/>
</dbReference>
<dbReference type="InterPro" id="IPR031662">
    <property type="entry name" value="GTP-binding_2"/>
</dbReference>
<evidence type="ECO:0000259" key="3">
    <source>
        <dbReference type="PROSITE" id="PS51710"/>
    </source>
</evidence>
<dbReference type="Pfam" id="PF16897">
    <property type="entry name" value="MMR_HSR1_Xtn"/>
    <property type="match status" value="1"/>
</dbReference>
<accession>A0A060HG36</accession>
<dbReference type="InterPro" id="IPR006073">
    <property type="entry name" value="GTP-bd"/>
</dbReference>
<dbReference type="Gene3D" id="6.10.140.1070">
    <property type="match status" value="1"/>
</dbReference>
<protein>
    <submittedName>
        <fullName evidence="5">Small GTP-binding protein</fullName>
    </submittedName>
</protein>
<dbReference type="STRING" id="926571.NVIE_003670"/>
<reference evidence="5 6" key="1">
    <citation type="journal article" date="2014" name="Int. J. Syst. Evol. Microbiol.">
        <title>Nitrososphaera viennensis gen. nov., sp. nov., an aerobic and mesophilic, ammonia-oxidizing archaeon from soil and a member of the archaeal phylum Thaumarchaeota.</title>
        <authorList>
            <person name="Stieglmeier M."/>
            <person name="Klingl A."/>
            <person name="Alves R.J."/>
            <person name="Rittmann S.K."/>
            <person name="Melcher M."/>
            <person name="Leisch N."/>
            <person name="Schleper C."/>
        </authorList>
    </citation>
    <scope>NUCLEOTIDE SEQUENCE [LARGE SCALE GENOMIC DNA]</scope>
    <source>
        <strain evidence="5">EN76</strain>
    </source>
</reference>
<dbReference type="PANTHER" id="PTHR43127">
    <property type="entry name" value="DEVELOPMENTALLY-REGULATED GTP-BINDING PROTEIN 2"/>
    <property type="match status" value="1"/>
</dbReference>
<dbReference type="Gene3D" id="3.40.50.300">
    <property type="entry name" value="P-loop containing nucleotide triphosphate hydrolases"/>
    <property type="match status" value="1"/>
</dbReference>
<dbReference type="CDD" id="cd01666">
    <property type="entry name" value="TGS_DRG"/>
    <property type="match status" value="1"/>
</dbReference>
<proteinExistence type="predicted"/>
<dbReference type="PROSITE" id="PS51880">
    <property type="entry name" value="TGS"/>
    <property type="match status" value="1"/>
</dbReference>
<dbReference type="GO" id="GO:0003924">
    <property type="term" value="F:GTPase activity"/>
    <property type="evidence" value="ECO:0007669"/>
    <property type="project" value="InterPro"/>
</dbReference>